<reference evidence="8" key="1">
    <citation type="journal article" date="2014" name="Proc. Natl. Acad. Sci. U.S.A.">
        <title>Extensive sampling of basidiomycete genomes demonstrates inadequacy of the white-rot/brown-rot paradigm for wood decay fungi.</title>
        <authorList>
            <person name="Riley R."/>
            <person name="Salamov A.A."/>
            <person name="Brown D.W."/>
            <person name="Nagy L.G."/>
            <person name="Floudas D."/>
            <person name="Held B.W."/>
            <person name="Levasseur A."/>
            <person name="Lombard V."/>
            <person name="Morin E."/>
            <person name="Otillar R."/>
            <person name="Lindquist E.A."/>
            <person name="Sun H."/>
            <person name="LaButti K.M."/>
            <person name="Schmutz J."/>
            <person name="Jabbour D."/>
            <person name="Luo H."/>
            <person name="Baker S.E."/>
            <person name="Pisabarro A.G."/>
            <person name="Walton J.D."/>
            <person name="Blanchette R.A."/>
            <person name="Henrissat B."/>
            <person name="Martin F."/>
            <person name="Cullen D."/>
            <person name="Hibbett D.S."/>
            <person name="Grigoriev I.V."/>
        </authorList>
    </citation>
    <scope>NUCLEOTIDE SEQUENCE [LARGE SCALE GENOMIC DNA]</scope>
    <source>
        <strain evidence="8">FD-172 SS1</strain>
    </source>
</reference>
<dbReference type="PANTHER" id="PTHR12894:SF49">
    <property type="entry name" value="VAM6_VPS39-LIKE PROTEIN"/>
    <property type="match status" value="1"/>
</dbReference>
<evidence type="ECO:0000313" key="8">
    <source>
        <dbReference type="Proteomes" id="UP000027195"/>
    </source>
</evidence>
<gene>
    <name evidence="7" type="ORF">BOTBODRAFT_165016</name>
</gene>
<evidence type="ECO:0000256" key="1">
    <source>
        <dbReference type="ARBA" id="ARBA00004184"/>
    </source>
</evidence>
<keyword evidence="8" id="KW-1185">Reference proteome</keyword>
<feature type="compositionally biased region" description="Gly residues" evidence="5">
    <location>
        <begin position="521"/>
        <end position="535"/>
    </location>
</feature>
<evidence type="ECO:0000259" key="6">
    <source>
        <dbReference type="PROSITE" id="PS50219"/>
    </source>
</evidence>
<dbReference type="FunCoup" id="A0A067M379">
    <property type="interactions" value="821"/>
</dbReference>
<dbReference type="PROSITE" id="PS50236">
    <property type="entry name" value="CHCR"/>
    <property type="match status" value="1"/>
</dbReference>
<dbReference type="STRING" id="930990.A0A067M379"/>
<dbReference type="InterPro" id="IPR000547">
    <property type="entry name" value="Clathrin_H-chain/VPS_repeat"/>
</dbReference>
<dbReference type="OrthoDB" id="5325112at2759"/>
<dbReference type="InterPro" id="IPR032914">
    <property type="entry name" value="Vam6/VPS39/TRAP1"/>
</dbReference>
<dbReference type="GO" id="GO:0000329">
    <property type="term" value="C:fungal-type vacuole membrane"/>
    <property type="evidence" value="ECO:0007669"/>
    <property type="project" value="TreeGrafter"/>
</dbReference>
<dbReference type="Proteomes" id="UP000027195">
    <property type="component" value="Unassembled WGS sequence"/>
</dbReference>
<dbReference type="SUPFAM" id="SSF50978">
    <property type="entry name" value="WD40 repeat-like"/>
    <property type="match status" value="1"/>
</dbReference>
<dbReference type="InterPro" id="IPR019452">
    <property type="entry name" value="VPS39/TGF_beta_rcpt-assoc_1"/>
</dbReference>
<proteinExistence type="inferred from homology"/>
<organism evidence="7 8">
    <name type="scientific">Botryobasidium botryosum (strain FD-172 SS1)</name>
    <dbReference type="NCBI Taxonomy" id="930990"/>
    <lineage>
        <taxon>Eukaryota</taxon>
        <taxon>Fungi</taxon>
        <taxon>Dikarya</taxon>
        <taxon>Basidiomycota</taxon>
        <taxon>Agaricomycotina</taxon>
        <taxon>Agaricomycetes</taxon>
        <taxon>Cantharellales</taxon>
        <taxon>Botryobasidiaceae</taxon>
        <taxon>Botryobasidium</taxon>
    </lineage>
</organism>
<dbReference type="HOGENOM" id="CLU_004190_2_0_1"/>
<feature type="domain" description="CNH" evidence="6">
    <location>
        <begin position="14"/>
        <end position="347"/>
    </location>
</feature>
<dbReference type="PANTHER" id="PTHR12894">
    <property type="entry name" value="CNH DOMAIN CONTAINING"/>
    <property type="match status" value="1"/>
</dbReference>
<dbReference type="GO" id="GO:0006886">
    <property type="term" value="P:intracellular protein transport"/>
    <property type="evidence" value="ECO:0007669"/>
    <property type="project" value="UniProtKB-UniRule"/>
</dbReference>
<dbReference type="AlphaFoldDB" id="A0A067M379"/>
<evidence type="ECO:0000313" key="7">
    <source>
        <dbReference type="EMBL" id="KDQ09170.1"/>
    </source>
</evidence>
<evidence type="ECO:0000256" key="4">
    <source>
        <dbReference type="PROSITE-ProRule" id="PRU01006"/>
    </source>
</evidence>
<dbReference type="GO" id="GO:0006914">
    <property type="term" value="P:autophagy"/>
    <property type="evidence" value="ECO:0007669"/>
    <property type="project" value="TreeGrafter"/>
</dbReference>
<keyword evidence="2" id="KW-0472">Membrane</keyword>
<dbReference type="GO" id="GO:0012505">
    <property type="term" value="C:endomembrane system"/>
    <property type="evidence" value="ECO:0007669"/>
    <property type="project" value="UniProtKB-SubCell"/>
</dbReference>
<sequence>MAPFEPCVLIPGVRDRIEAIASHGDRLYLGSSTGTLHVYSVTRNADSGSFSASLLQSKKSFTRRSIEQLGFIKDVNSLVLLSDSTVTIHTAPRLTPPTALTQARGAMCFAIDTSVETPPLLPTSASSDRQPAINPIPTVITRLAVGCKRKIVVYTWKDGEAQEVLETVLPHSPRAVAFSTSNAVILAYPANEYVILSLDTMSATEITLPSASTISTGLGALGGFGGYMTLGLVAKVKPSVVKVGDGEAIITKDNSSVFIGSDAAISRPSNVVWPGSPDETTFVKPYILAILPPGAISTPDNLSSSQSQQPTSTSTSTIQIRSAISLAVVQTLALPLPNDDSSSTSSSPSANALPIHTLRVLSPSSIAKSPVFLVSTPNDRALANSEGSTIWLLAMQPWGQQIDELVEAGAYADALALLDTLDETVLNDKDQRVSHIRGLHAVSLFGEGEYGRAADIFIELEVNPAKVIALYPNAISGRLNVPRERWIELFGGKAAKAGGDMDKEKEGGADGEGSAKEVEGNGSGSGSGNGAGGQREGVRSPSPLKPNNTGGRDDDTASIRGGSGPEPELRRAVETLLRYLSDRRQKVSGALAALHISTSKSADIPFLSETSVADLFALPDSPPSALIPEQLLRFAQIVDTALFKSYLVVRPALLGSLCRLDNWCEVSEVEEILRERKKYTELIDLYRGKKMHDKALSLLREQSADEDDPAEKVGDSIRYLQKLGPDYLELIFDSALWIFETDAGRALEIFKSEEVQLPRWAVANYLEKIDSALCARYIEYLIGEHDETDPMFHDRLAELYLEAALKATAKHDDAARGVAYKKLLAFIDSSEHFRTDRLFGRLPQDDLFEARAILLGRLGKHEGTLEIYVHRLQDYAQAEEYCKRVYQSSPEHHDIFLTLLRIYLRPTSKQSTVLLPAALDLISRQSPRLNSIETLELLPPLVTASDVKAFLCEALRTQKIEAGVMKEMWKARKDQVDQRLMSLHSQRVRVTDSRICPQCHKRLGNSVIAVHAPRGEVTHYQCRESFAHKLKDTVFRRS</sequence>
<evidence type="ECO:0000256" key="2">
    <source>
        <dbReference type="ARBA" id="ARBA00023136"/>
    </source>
</evidence>
<feature type="region of interest" description="Disordered" evidence="5">
    <location>
        <begin position="497"/>
        <end position="567"/>
    </location>
</feature>
<dbReference type="InterPro" id="IPR001180">
    <property type="entry name" value="CNH_dom"/>
</dbReference>
<protein>
    <recommendedName>
        <fullName evidence="6">CNH domain-containing protein</fullName>
    </recommendedName>
</protein>
<evidence type="ECO:0000256" key="5">
    <source>
        <dbReference type="SAM" id="MobiDB-lite"/>
    </source>
</evidence>
<feature type="compositionally biased region" description="Basic and acidic residues" evidence="5">
    <location>
        <begin position="499"/>
        <end position="519"/>
    </location>
</feature>
<dbReference type="InParanoid" id="A0A067M379"/>
<feature type="repeat" description="CHCR" evidence="4">
    <location>
        <begin position="749"/>
        <end position="908"/>
    </location>
</feature>
<dbReference type="PROSITE" id="PS50219">
    <property type="entry name" value="CNH"/>
    <property type="match status" value="1"/>
</dbReference>
<dbReference type="EMBL" id="KL198081">
    <property type="protein sequence ID" value="KDQ09170.1"/>
    <property type="molecule type" value="Genomic_DNA"/>
</dbReference>
<accession>A0A067M379</accession>
<comment type="subcellular location">
    <subcellularLocation>
        <location evidence="1">Endomembrane system</location>
        <topology evidence="1">Peripheral membrane protein</topology>
    </subcellularLocation>
</comment>
<dbReference type="Pfam" id="PF00780">
    <property type="entry name" value="CNH"/>
    <property type="match status" value="1"/>
</dbReference>
<dbReference type="Pfam" id="PF10366">
    <property type="entry name" value="Vps39_1"/>
    <property type="match status" value="1"/>
</dbReference>
<evidence type="ECO:0000256" key="3">
    <source>
        <dbReference type="ARBA" id="ARBA00038201"/>
    </source>
</evidence>
<comment type="similarity">
    <text evidence="3">Belongs to the VAM6/VPS39 family.</text>
</comment>
<name>A0A067M379_BOTB1</name>
<dbReference type="Pfam" id="PF10367">
    <property type="entry name" value="zf-Vps39_C"/>
    <property type="match status" value="1"/>
</dbReference>
<dbReference type="GO" id="GO:0034058">
    <property type="term" value="P:endosomal vesicle fusion"/>
    <property type="evidence" value="ECO:0007669"/>
    <property type="project" value="TreeGrafter"/>
</dbReference>
<dbReference type="InterPro" id="IPR019453">
    <property type="entry name" value="VPS39/TGFA1_Znf"/>
</dbReference>
<dbReference type="InterPro" id="IPR036322">
    <property type="entry name" value="WD40_repeat_dom_sf"/>
</dbReference>